<dbReference type="Proteomes" id="UP000002207">
    <property type="component" value="Chromosome"/>
</dbReference>
<dbReference type="eggNOG" id="COG3219">
    <property type="taxonomic scope" value="Bacteria"/>
</dbReference>
<evidence type="ECO:0000313" key="3">
    <source>
        <dbReference type="Proteomes" id="UP000002207"/>
    </source>
</evidence>
<name>C1F2L3_ACIC5</name>
<dbReference type="OrthoDB" id="192286at2"/>
<keyword evidence="3" id="KW-1185">Reference proteome</keyword>
<organism evidence="2 3">
    <name type="scientific">Acidobacterium capsulatum (strain ATCC 51196 / DSM 11244 / BCRC 80197 / JCM 7670 / NBRC 15755 / NCIMB 13165 / 161)</name>
    <dbReference type="NCBI Taxonomy" id="240015"/>
    <lineage>
        <taxon>Bacteria</taxon>
        <taxon>Pseudomonadati</taxon>
        <taxon>Acidobacteriota</taxon>
        <taxon>Terriglobia</taxon>
        <taxon>Terriglobales</taxon>
        <taxon>Acidobacteriaceae</taxon>
        <taxon>Acidobacterium</taxon>
    </lineage>
</organism>
<dbReference type="STRING" id="240015.ACP_2673"/>
<dbReference type="Pfam" id="PF09836">
    <property type="entry name" value="DUF2063"/>
    <property type="match status" value="1"/>
</dbReference>
<gene>
    <name evidence="2" type="ordered locus">ACP_2673</name>
</gene>
<dbReference type="Gene3D" id="1.10.150.690">
    <property type="entry name" value="DUF2063"/>
    <property type="match status" value="1"/>
</dbReference>
<dbReference type="InterPro" id="IPR018640">
    <property type="entry name" value="DUF2063"/>
</dbReference>
<sequence>MSEPRSQLREIQQRMAACVMQPLTAQHGMRRRSAAGISSEREAGAIIAPNDRLSSFERLEIYNRQYWFRLFASFEEDFPGLQAVTGNRRFQRIMQGYLTDCPSTSFSLRNLGSRLVEWLQAHPELTAPHTELALELAALEWAHIEAFDNAAWPGLTPEQMAALGEDSRLTLQPYLRLIEAHSAIDDALIAVRNEDGSSDGSSNSASTGYAARRARRLRAMPREHIFIAVHRYDDSVYYRRIEREDYQLLRAIEQGCTLGEAIEAAFHGSQLSEEEQPAWLQSAFGYFATMGWFCNPPAENAL</sequence>
<evidence type="ECO:0000259" key="1">
    <source>
        <dbReference type="Pfam" id="PF09836"/>
    </source>
</evidence>
<dbReference type="KEGG" id="aca:ACP_2673"/>
<protein>
    <recommendedName>
        <fullName evidence="1">Putative DNA-binding domain-containing protein</fullName>
    </recommendedName>
</protein>
<dbReference type="EMBL" id="CP001472">
    <property type="protein sequence ID" value="ACO33633.1"/>
    <property type="molecule type" value="Genomic_DNA"/>
</dbReference>
<accession>C1F2L3</accession>
<evidence type="ECO:0000313" key="2">
    <source>
        <dbReference type="EMBL" id="ACO33633.1"/>
    </source>
</evidence>
<reference evidence="2 3" key="1">
    <citation type="journal article" date="2009" name="Appl. Environ. Microbiol.">
        <title>Three genomes from the phylum Acidobacteria provide insight into the lifestyles of these microorganisms in soils.</title>
        <authorList>
            <person name="Ward N.L."/>
            <person name="Challacombe J.F."/>
            <person name="Janssen P.H."/>
            <person name="Henrissat B."/>
            <person name="Coutinho P.M."/>
            <person name="Wu M."/>
            <person name="Xie G."/>
            <person name="Haft D.H."/>
            <person name="Sait M."/>
            <person name="Badger J."/>
            <person name="Barabote R.D."/>
            <person name="Bradley B."/>
            <person name="Brettin T.S."/>
            <person name="Brinkac L.M."/>
            <person name="Bruce D."/>
            <person name="Creasy T."/>
            <person name="Daugherty S.C."/>
            <person name="Davidsen T.M."/>
            <person name="DeBoy R.T."/>
            <person name="Detter J.C."/>
            <person name="Dodson R.J."/>
            <person name="Durkin A.S."/>
            <person name="Ganapathy A."/>
            <person name="Gwinn-Giglio M."/>
            <person name="Han C.S."/>
            <person name="Khouri H."/>
            <person name="Kiss H."/>
            <person name="Kothari S.P."/>
            <person name="Madupu R."/>
            <person name="Nelson K.E."/>
            <person name="Nelson W.C."/>
            <person name="Paulsen I."/>
            <person name="Penn K."/>
            <person name="Ren Q."/>
            <person name="Rosovitz M.J."/>
            <person name="Selengut J.D."/>
            <person name="Shrivastava S."/>
            <person name="Sullivan S.A."/>
            <person name="Tapia R."/>
            <person name="Thompson L.S."/>
            <person name="Watkins K.L."/>
            <person name="Yang Q."/>
            <person name="Yu C."/>
            <person name="Zafar N."/>
            <person name="Zhou L."/>
            <person name="Kuske C.R."/>
        </authorList>
    </citation>
    <scope>NUCLEOTIDE SEQUENCE [LARGE SCALE GENOMIC DNA]</scope>
    <source>
        <strain evidence="3">ATCC 51196 / DSM 11244 / BCRC 80197 / JCM 7670 / NBRC 15755 / NCIMB 13165 / 161</strain>
    </source>
</reference>
<proteinExistence type="predicted"/>
<dbReference type="AlphaFoldDB" id="C1F2L3"/>
<dbReference type="InParanoid" id="C1F2L3"/>
<feature type="domain" description="Putative DNA-binding" evidence="1">
    <location>
        <begin position="11"/>
        <end position="119"/>
    </location>
</feature>
<dbReference type="RefSeq" id="WP_015897737.1">
    <property type="nucleotide sequence ID" value="NC_012483.1"/>
</dbReference>
<dbReference type="InterPro" id="IPR044922">
    <property type="entry name" value="DUF2063_N_sf"/>
</dbReference>
<dbReference type="HOGENOM" id="CLU_081286_0_0_0"/>